<gene>
    <name evidence="1" type="ORF">DFQ01_14429</name>
</gene>
<comment type="caution">
    <text evidence="1">The sequence shown here is derived from an EMBL/GenBank/DDBJ whole genome shotgun (WGS) entry which is preliminary data.</text>
</comment>
<dbReference type="RefSeq" id="WP_110047453.1">
    <property type="nucleotide sequence ID" value="NZ_CP054610.1"/>
</dbReference>
<dbReference type="EMBL" id="QGTQ01000044">
    <property type="protein sequence ID" value="PWV90253.1"/>
    <property type="molecule type" value="Genomic_DNA"/>
</dbReference>
<keyword evidence="2" id="KW-1185">Reference proteome</keyword>
<dbReference type="OrthoDB" id="166721at2"/>
<sequence length="77" mass="8971">MLFSQMDPKKWQQHATSHPWIGTKQSYVQHPVCPRCERIALRDVGWTSNRMARCPACGWSGRATMLMNEYIKGGEYR</sequence>
<proteinExistence type="predicted"/>
<dbReference type="Proteomes" id="UP000246635">
    <property type="component" value="Unassembled WGS sequence"/>
</dbReference>
<evidence type="ECO:0000313" key="1">
    <source>
        <dbReference type="EMBL" id="PWV90253.1"/>
    </source>
</evidence>
<organism evidence="1 2">
    <name type="scientific">Paenibacillus cellulosilyticus</name>
    <dbReference type="NCBI Taxonomy" id="375489"/>
    <lineage>
        <taxon>Bacteria</taxon>
        <taxon>Bacillati</taxon>
        <taxon>Bacillota</taxon>
        <taxon>Bacilli</taxon>
        <taxon>Bacillales</taxon>
        <taxon>Paenibacillaceae</taxon>
        <taxon>Paenibacillus</taxon>
    </lineage>
</organism>
<protein>
    <submittedName>
        <fullName evidence="1">Uncharacterized protein</fullName>
    </submittedName>
</protein>
<evidence type="ECO:0000313" key="2">
    <source>
        <dbReference type="Proteomes" id="UP000246635"/>
    </source>
</evidence>
<dbReference type="AlphaFoldDB" id="A0A2V2YN28"/>
<name>A0A2V2YN28_9BACL</name>
<accession>A0A2V2YN28</accession>
<reference evidence="1 2" key="1">
    <citation type="submission" date="2018-05" db="EMBL/GenBank/DDBJ databases">
        <title>Genomic Encyclopedia of Type Strains, Phase III (KMG-III): the genomes of soil and plant-associated and newly described type strains.</title>
        <authorList>
            <person name="Whitman W."/>
        </authorList>
    </citation>
    <scope>NUCLEOTIDE SEQUENCE [LARGE SCALE GENOMIC DNA]</scope>
    <source>
        <strain evidence="1 2">CECT 5696</strain>
    </source>
</reference>